<dbReference type="EMBL" id="VLLK01000002">
    <property type="protein sequence ID" value="TWJ06626.1"/>
    <property type="molecule type" value="Genomic_DNA"/>
</dbReference>
<sequence>MSTKSKLAEELAALDDMNTAELAERWVSLTARPLPKVSAALLRLALAWELQVAVHGGLSRQSLQRLEQLAAGKTQTQSLAPGMRLAREYGGKLHVVVIDEDGAIHWNGRTWKSLSAVARAITGTRWSGPAFFGLKQKRQAA</sequence>
<dbReference type="Proteomes" id="UP000320547">
    <property type="component" value="Unassembled WGS sequence"/>
</dbReference>
<dbReference type="OrthoDB" id="284135at2"/>
<dbReference type="RefSeq" id="WP_067597749.1">
    <property type="nucleotide sequence ID" value="NZ_CP015963.1"/>
</dbReference>
<accession>A0A562UM17</accession>
<protein>
    <recommendedName>
        <fullName evidence="3">DUF2924 family protein</fullName>
    </recommendedName>
</protein>
<comment type="caution">
    <text evidence="1">The sequence shown here is derived from an EMBL/GenBank/DDBJ whole genome shotgun (WGS) entry which is preliminary data.</text>
</comment>
<reference evidence="1 2" key="1">
    <citation type="submission" date="2019-07" db="EMBL/GenBank/DDBJ databases">
        <title>Genomic Encyclopedia of Archaeal and Bacterial Type Strains, Phase II (KMG-II): from individual species to whole genera.</title>
        <authorList>
            <person name="Goeker M."/>
        </authorList>
    </citation>
    <scope>NUCLEOTIDE SEQUENCE [LARGE SCALE GENOMIC DNA]</scope>
    <source>
        <strain evidence="1 2">ATCC BAA-2084</strain>
    </source>
</reference>
<dbReference type="Pfam" id="PF11149">
    <property type="entry name" value="DUF2924"/>
    <property type="match status" value="1"/>
</dbReference>
<gene>
    <name evidence="1" type="ORF">JN10_2162</name>
</gene>
<evidence type="ECO:0000313" key="2">
    <source>
        <dbReference type="Proteomes" id="UP000320547"/>
    </source>
</evidence>
<name>A0A562UM17_9SPHN</name>
<dbReference type="AlphaFoldDB" id="A0A562UM17"/>
<dbReference type="InterPro" id="IPR021322">
    <property type="entry name" value="DUF2924"/>
</dbReference>
<keyword evidence="2" id="KW-1185">Reference proteome</keyword>
<dbReference type="STRING" id="476157.GCA_001663155_00837"/>
<proteinExistence type="predicted"/>
<organism evidence="1 2">
    <name type="scientific">Altererythrobacter ishigakiensis</name>
    <dbReference type="NCBI Taxonomy" id="476157"/>
    <lineage>
        <taxon>Bacteria</taxon>
        <taxon>Pseudomonadati</taxon>
        <taxon>Pseudomonadota</taxon>
        <taxon>Alphaproteobacteria</taxon>
        <taxon>Sphingomonadales</taxon>
        <taxon>Erythrobacteraceae</taxon>
        <taxon>Altererythrobacter</taxon>
    </lineage>
</organism>
<evidence type="ECO:0000313" key="1">
    <source>
        <dbReference type="EMBL" id="TWJ06626.1"/>
    </source>
</evidence>
<evidence type="ECO:0008006" key="3">
    <source>
        <dbReference type="Google" id="ProtNLM"/>
    </source>
</evidence>